<evidence type="ECO:0000256" key="13">
    <source>
        <dbReference type="ARBA" id="ARBA00044924"/>
    </source>
</evidence>
<comment type="catalytic activity">
    <reaction evidence="3">
        <text>L-alpha-aminoacyl-L-arginine(out) = L-alpha-aminoacyl-L-arginine(in)</text>
        <dbReference type="Rhea" id="RHEA:79367"/>
        <dbReference type="ChEBI" id="CHEBI:229968"/>
    </reaction>
</comment>
<feature type="transmembrane region" description="Helical" evidence="18">
    <location>
        <begin position="12"/>
        <end position="33"/>
    </location>
</feature>
<keyword evidence="20" id="KW-1185">Reference proteome</keyword>
<evidence type="ECO:0000313" key="19">
    <source>
        <dbReference type="EMBL" id="OHT17217.1"/>
    </source>
</evidence>
<evidence type="ECO:0000256" key="17">
    <source>
        <dbReference type="ARBA" id="ARBA00046376"/>
    </source>
</evidence>
<feature type="transmembrane region" description="Helical" evidence="18">
    <location>
        <begin position="366"/>
        <end position="388"/>
    </location>
</feature>
<evidence type="ECO:0000256" key="4">
    <source>
        <dbReference type="ARBA" id="ARBA00044884"/>
    </source>
</evidence>
<evidence type="ECO:0000256" key="9">
    <source>
        <dbReference type="ARBA" id="ARBA00044900"/>
    </source>
</evidence>
<proteinExistence type="predicted"/>
<comment type="catalytic activity">
    <reaction evidence="10">
        <text>L-arginyl-glycine(out) = L-arginyl-glycine(in)</text>
        <dbReference type="Rhea" id="RHEA:79391"/>
        <dbReference type="ChEBI" id="CHEBI:229955"/>
    </reaction>
</comment>
<comment type="catalytic activity">
    <reaction evidence="5">
        <text>L-lysyl-L-alpha-amino acid(out) = L-lysyl-L-alpha-amino acid(in)</text>
        <dbReference type="Rhea" id="RHEA:79387"/>
        <dbReference type="ChEBI" id="CHEBI:229965"/>
    </reaction>
</comment>
<dbReference type="VEuPathDB" id="TrichDB:TRFO_12540"/>
<feature type="transmembrane region" description="Helical" evidence="18">
    <location>
        <begin position="53"/>
        <end position="71"/>
    </location>
</feature>
<dbReference type="GO" id="GO:0022857">
    <property type="term" value="F:transmembrane transporter activity"/>
    <property type="evidence" value="ECO:0007669"/>
    <property type="project" value="InterPro"/>
</dbReference>
<dbReference type="AlphaFoldDB" id="A0A1J4L123"/>
<protein>
    <recommendedName>
        <fullName evidence="14">Lysosomal dipeptide transporter MFSD1</fullName>
    </recommendedName>
    <alternativeName>
        <fullName evidence="15">Major facilitator superfamily domain-containing protein 1</fullName>
    </alternativeName>
</protein>
<evidence type="ECO:0000256" key="2">
    <source>
        <dbReference type="ARBA" id="ARBA00044878"/>
    </source>
</evidence>
<dbReference type="PANTHER" id="PTHR23512">
    <property type="entry name" value="MAJOR FACILITATOR SUPERFAMILY DOMAIN-CONTAINING PROTEIN 1"/>
    <property type="match status" value="1"/>
</dbReference>
<accession>A0A1J4L123</accession>
<comment type="catalytic activity">
    <reaction evidence="12">
        <text>L-alanyl-L-lysine(out) = L-alanyl-L-lysine(in)</text>
        <dbReference type="Rhea" id="RHEA:79415"/>
        <dbReference type="ChEBI" id="CHEBI:192470"/>
    </reaction>
</comment>
<organism evidence="19 20">
    <name type="scientific">Tritrichomonas foetus</name>
    <dbReference type="NCBI Taxonomy" id="1144522"/>
    <lineage>
        <taxon>Eukaryota</taxon>
        <taxon>Metamonada</taxon>
        <taxon>Parabasalia</taxon>
        <taxon>Tritrichomonadida</taxon>
        <taxon>Tritrichomonadidae</taxon>
        <taxon>Tritrichomonas</taxon>
    </lineage>
</organism>
<comment type="catalytic activity">
    <reaction evidence="4">
        <text>L-alpha-aminoacyl-L-histidine(out) = L-alpha-aminoacyl-L-histidine(in)</text>
        <dbReference type="Rhea" id="RHEA:79375"/>
        <dbReference type="ChEBI" id="CHEBI:229967"/>
    </reaction>
</comment>
<dbReference type="RefSeq" id="XP_068370353.1">
    <property type="nucleotide sequence ID" value="XM_068496694.1"/>
</dbReference>
<comment type="caution">
    <text evidence="19">The sequence shown here is derived from an EMBL/GenBank/DDBJ whole genome shotgun (WGS) entry which is preliminary data.</text>
</comment>
<evidence type="ECO:0000256" key="10">
    <source>
        <dbReference type="ARBA" id="ARBA00044903"/>
    </source>
</evidence>
<feature type="transmembrane region" description="Helical" evidence="18">
    <location>
        <begin position="336"/>
        <end position="354"/>
    </location>
</feature>
<feature type="transmembrane region" description="Helical" evidence="18">
    <location>
        <begin position="104"/>
        <end position="127"/>
    </location>
</feature>
<evidence type="ECO:0000256" key="12">
    <source>
        <dbReference type="ARBA" id="ARBA00044919"/>
    </source>
</evidence>
<keyword evidence="18" id="KW-0472">Membrane</keyword>
<comment type="catalytic activity">
    <reaction evidence="9">
        <text>L-lysyl-L-lysine(out) = L-lysyl-L-lysine(in)</text>
        <dbReference type="Rhea" id="RHEA:79403"/>
        <dbReference type="ChEBI" id="CHEBI:229956"/>
    </reaction>
</comment>
<evidence type="ECO:0000256" key="6">
    <source>
        <dbReference type="ARBA" id="ARBA00044893"/>
    </source>
</evidence>
<feature type="transmembrane region" description="Helical" evidence="18">
    <location>
        <begin position="139"/>
        <end position="164"/>
    </location>
</feature>
<sequence>MSHEHIFVEQMTNAIIFTVLASIIVLISAFQRTNPVVLYDDIASYTQKHDEEIGIFSSMFCFFGLFSYPIVSKLSIKFNPLLILCIFLSIGSIGSFILVNSKSFVLACVSRSLIGFGYASSLFALCMISKKSFSEKVSFCIQTILFAFYNIGVFLTFCALPVIVTKCDWIYSYYFSAGLTLLSVLSIILIQVFETFRSNNNSGYNDVGASLFEDNANNKMNFDFSQKQNQLSFKEIISSFQFWQFSLIFAFSCCGYMNLVCMWGGPYLDIYFKFSQIESSGALMLIVLGSMIGSILFSYIFSILNSHKKKFIFIFLIIFSILIMISFMLVNRLCHYGIIGLLLLLFGAFSTSLLSPLMKLIIEFDLSGFSMSLAFSMMSFVSGINQLVSYFIVKNKNGNIIDYHQFQYLFWICPIVFSIIALILSFSIKIPDTSSTSSSIAKISIPPN</sequence>
<comment type="catalytic activity">
    <reaction evidence="7">
        <text>L-aspartyl-L-lysine(out) = L-aspartyl-L-lysine(in)</text>
        <dbReference type="Rhea" id="RHEA:79411"/>
        <dbReference type="ChEBI" id="CHEBI:229953"/>
    </reaction>
</comment>
<comment type="function">
    <text evidence="16">Lysosomal dipeptide uniporter that selectively exports lysine, arginine or histidine-containing dipeptides with a net positive charge from the lysosome lumen into the cytosol. Could play a role in a specific type of protein O-glycosylation indirectly regulating macrophages migration and tissue invasion. Also essential for liver homeostasis.</text>
</comment>
<dbReference type="PANTHER" id="PTHR23512:SF11">
    <property type="entry name" value="MAJOR FACILITATOR SUPERFAMILY PROTEIN"/>
    <property type="match status" value="1"/>
</dbReference>
<keyword evidence="18" id="KW-1133">Transmembrane helix</keyword>
<dbReference type="EMBL" id="MLAK01000024">
    <property type="protein sequence ID" value="OHT17217.1"/>
    <property type="molecule type" value="Genomic_DNA"/>
</dbReference>
<evidence type="ECO:0000256" key="8">
    <source>
        <dbReference type="ARBA" id="ARBA00044899"/>
    </source>
</evidence>
<comment type="catalytic activity">
    <reaction evidence="6">
        <text>L-alpha-aminoacyl-L-lysine(out) = L-alpha-aminoacyl-L-lysine(in)</text>
        <dbReference type="Rhea" id="RHEA:79383"/>
        <dbReference type="ChEBI" id="CHEBI:229966"/>
    </reaction>
</comment>
<evidence type="ECO:0000256" key="5">
    <source>
        <dbReference type="ARBA" id="ARBA00044891"/>
    </source>
</evidence>
<gene>
    <name evidence="19" type="ORF">TRFO_12540</name>
</gene>
<name>A0A1J4L123_9EUKA</name>
<evidence type="ECO:0000256" key="1">
    <source>
        <dbReference type="ARBA" id="ARBA00044876"/>
    </source>
</evidence>
<dbReference type="InterPro" id="IPR052187">
    <property type="entry name" value="MFSD1"/>
</dbReference>
<feature type="transmembrane region" description="Helical" evidence="18">
    <location>
        <begin position="285"/>
        <end position="304"/>
    </location>
</feature>
<evidence type="ECO:0000256" key="16">
    <source>
        <dbReference type="ARBA" id="ARBA00045709"/>
    </source>
</evidence>
<feature type="transmembrane region" description="Helical" evidence="18">
    <location>
        <begin position="78"/>
        <end position="98"/>
    </location>
</feature>
<feature type="transmembrane region" description="Helical" evidence="18">
    <location>
        <begin position="170"/>
        <end position="193"/>
    </location>
</feature>
<comment type="catalytic activity">
    <reaction evidence="11">
        <text>L-histidyl-L-alpha-amino acid(out) = L-histidyl-L-alpha-amino acid(in)</text>
        <dbReference type="Rhea" id="RHEA:79379"/>
        <dbReference type="ChEBI" id="CHEBI:229964"/>
    </reaction>
</comment>
<keyword evidence="18" id="KW-0812">Transmembrane</keyword>
<evidence type="ECO:0000256" key="11">
    <source>
        <dbReference type="ARBA" id="ARBA00044912"/>
    </source>
</evidence>
<evidence type="ECO:0000313" key="20">
    <source>
        <dbReference type="Proteomes" id="UP000179807"/>
    </source>
</evidence>
<reference evidence="19" key="1">
    <citation type="submission" date="2016-10" db="EMBL/GenBank/DDBJ databases">
        <authorList>
            <person name="Benchimol M."/>
            <person name="Almeida L.G."/>
            <person name="Vasconcelos A.T."/>
            <person name="Perreira-Neves A."/>
            <person name="Rosa I.A."/>
            <person name="Tasca T."/>
            <person name="Bogo M.R."/>
            <person name="de Souza W."/>
        </authorList>
    </citation>
    <scope>NUCLEOTIDE SEQUENCE [LARGE SCALE GENOMIC DNA]</scope>
    <source>
        <strain evidence="19">K</strain>
    </source>
</reference>
<dbReference type="Proteomes" id="UP000179807">
    <property type="component" value="Unassembled WGS sequence"/>
</dbReference>
<dbReference type="Gene3D" id="1.20.1250.20">
    <property type="entry name" value="MFS general substrate transporter like domains"/>
    <property type="match status" value="1"/>
</dbReference>
<dbReference type="GeneID" id="94831398"/>
<comment type="subunit">
    <text evidence="17">Homodimer. Interacts with lysosomal protein GLMP (via lumenal domain); the interaction starts while both proteins are still in the endoplasmic reticulum and is required for stabilization of MFSD1 in lysosomes but has no direct effect on its targeting to lysosomes or transporter activity.</text>
</comment>
<feature type="transmembrane region" description="Helical" evidence="18">
    <location>
        <begin position="408"/>
        <end position="428"/>
    </location>
</feature>
<evidence type="ECO:0000256" key="18">
    <source>
        <dbReference type="SAM" id="Phobius"/>
    </source>
</evidence>
<dbReference type="SUPFAM" id="SSF103473">
    <property type="entry name" value="MFS general substrate transporter"/>
    <property type="match status" value="1"/>
</dbReference>
<evidence type="ECO:0000256" key="15">
    <source>
        <dbReference type="ARBA" id="ARBA00045018"/>
    </source>
</evidence>
<feature type="transmembrane region" description="Helical" evidence="18">
    <location>
        <begin position="311"/>
        <end position="330"/>
    </location>
</feature>
<evidence type="ECO:0000256" key="3">
    <source>
        <dbReference type="ARBA" id="ARBA00044881"/>
    </source>
</evidence>
<dbReference type="Pfam" id="PF07690">
    <property type="entry name" value="MFS_1"/>
    <property type="match status" value="1"/>
</dbReference>
<evidence type="ECO:0000256" key="14">
    <source>
        <dbReference type="ARBA" id="ARBA00044985"/>
    </source>
</evidence>
<comment type="catalytic activity">
    <reaction evidence="1">
        <text>L-lysyl-L-alanine(out) = L-lysyl-L-alanine(in)</text>
        <dbReference type="Rhea" id="RHEA:79399"/>
        <dbReference type="ChEBI" id="CHEBI:229954"/>
    </reaction>
</comment>
<comment type="catalytic activity">
    <reaction evidence="13">
        <text>L-lysyl-glycine(out) = L-lysyl-glycine(in)</text>
        <dbReference type="Rhea" id="RHEA:79407"/>
        <dbReference type="ChEBI" id="CHEBI:191202"/>
    </reaction>
</comment>
<dbReference type="InterPro" id="IPR011701">
    <property type="entry name" value="MFS"/>
</dbReference>
<evidence type="ECO:0000256" key="7">
    <source>
        <dbReference type="ARBA" id="ARBA00044898"/>
    </source>
</evidence>
<feature type="transmembrane region" description="Helical" evidence="18">
    <location>
        <begin position="242"/>
        <end position="265"/>
    </location>
</feature>
<comment type="catalytic activity">
    <reaction evidence="2">
        <text>L-histidyl-glycine(out) = L-histidyl-glycine(in)</text>
        <dbReference type="Rhea" id="RHEA:79395"/>
        <dbReference type="ChEBI" id="CHEBI:229957"/>
    </reaction>
</comment>
<comment type="catalytic activity">
    <reaction evidence="8">
        <text>L-arginyl-L-alpha-amino acid(out) = L-arginyl-L-alpha-amino acid(in)</text>
        <dbReference type="Rhea" id="RHEA:79371"/>
        <dbReference type="ChEBI" id="CHEBI:84315"/>
    </reaction>
</comment>
<dbReference type="InterPro" id="IPR036259">
    <property type="entry name" value="MFS_trans_sf"/>
</dbReference>
<dbReference type="CDD" id="cd06174">
    <property type="entry name" value="MFS"/>
    <property type="match status" value="1"/>
</dbReference>